<reference evidence="1 3" key="1">
    <citation type="submission" date="2014-08" db="EMBL/GenBank/DDBJ databases">
        <title>Complete genome sequence of Corynebacterium imitans DSM 44264, isolated from a five-month-old boy with suspected pharyngeal diphtheria.</title>
        <authorList>
            <person name="Mollmann S."/>
            <person name="Albersmeier A."/>
            <person name="Ruckert C."/>
            <person name="Tauch A."/>
        </authorList>
    </citation>
    <scope>NUCLEOTIDE SEQUENCE [LARGE SCALE GENOMIC DNA]</scope>
    <source>
        <strain evidence="1 3">DSM 44264</strain>
    </source>
</reference>
<dbReference type="HOGENOM" id="CLU_067089_3_0_11"/>
<evidence type="ECO:0000313" key="4">
    <source>
        <dbReference type="Proteomes" id="UP000215374"/>
    </source>
</evidence>
<dbReference type="RefSeq" id="WP_038587695.1">
    <property type="nucleotide sequence ID" value="NZ_CP009211.1"/>
</dbReference>
<dbReference type="AlphaFoldDB" id="A0A076NGY0"/>
<gene>
    <name evidence="1" type="ORF">CIMIT_00555</name>
    <name evidence="2" type="ORF">SAMEA4535761_00175</name>
</gene>
<dbReference type="Proteomes" id="UP000215374">
    <property type="component" value="Chromosome 1"/>
</dbReference>
<protein>
    <submittedName>
        <fullName evidence="2">Abortive infection bacteriophage resistance protein</fullName>
    </submittedName>
</protein>
<dbReference type="eggNOG" id="ENOG50333S7">
    <property type="taxonomic scope" value="Bacteria"/>
</dbReference>
<evidence type="ECO:0000313" key="3">
    <source>
        <dbReference type="Proteomes" id="UP000028780"/>
    </source>
</evidence>
<proteinExistence type="predicted"/>
<dbReference type="EMBL" id="LT906467">
    <property type="protein sequence ID" value="SNV53333.1"/>
    <property type="molecule type" value="Genomic_DNA"/>
</dbReference>
<dbReference type="KEGG" id="cii:CIMIT_00555"/>
<evidence type="ECO:0000313" key="1">
    <source>
        <dbReference type="EMBL" id="AIJ32613.1"/>
    </source>
</evidence>
<dbReference type="Proteomes" id="UP000028780">
    <property type="component" value="Chromosome"/>
</dbReference>
<name>A0A076NGY0_9CORY</name>
<dbReference type="EMBL" id="CP009211">
    <property type="protein sequence ID" value="AIJ32613.1"/>
    <property type="molecule type" value="Genomic_DNA"/>
</dbReference>
<keyword evidence="3" id="KW-1185">Reference proteome</keyword>
<evidence type="ECO:0000313" key="2">
    <source>
        <dbReference type="EMBL" id="SNV53333.1"/>
    </source>
</evidence>
<organism evidence="1 3">
    <name type="scientific">Corynebacterium imitans</name>
    <dbReference type="NCBI Taxonomy" id="156978"/>
    <lineage>
        <taxon>Bacteria</taxon>
        <taxon>Bacillati</taxon>
        <taxon>Actinomycetota</taxon>
        <taxon>Actinomycetes</taxon>
        <taxon>Mycobacteriales</taxon>
        <taxon>Corynebacteriaceae</taxon>
        <taxon>Corynebacterium</taxon>
    </lineage>
</organism>
<sequence>MFHAEEAALELYLVDRKLASAFFRDIAFIEVALRNAINRLLAEKFGSDWYARAEVGFDARVRGNISEAWDSLPRRYTAQQVVRGATLGSRIVAASMFRTWTNMLDKGGGTGLAAPFERADHDQIWDSAALLEVFPGARQLARVQDPNFSSQGLTREWVYHKVLPVRKIRNRVAHHEPLVLSGVPITGTNHRLSPRESFDAYMDLAAMLDRDLASFLEGLRTSDELEQAELLLDAVPD</sequence>
<reference evidence="2 4" key="2">
    <citation type="submission" date="2017-06" db="EMBL/GenBank/DDBJ databases">
        <authorList>
            <consortium name="Pathogen Informatics"/>
        </authorList>
    </citation>
    <scope>NUCLEOTIDE SEQUENCE [LARGE SCALE GENOMIC DNA]</scope>
    <source>
        <strain evidence="2 4">NCTC13015</strain>
    </source>
</reference>
<accession>A0A076NGY0</accession>
<dbReference type="STRING" id="156978.CIMIT_00555"/>
<dbReference type="OrthoDB" id="3418622at2"/>